<dbReference type="SMART" id="SM00320">
    <property type="entry name" value="WD40"/>
    <property type="match status" value="6"/>
</dbReference>
<comment type="similarity">
    <text evidence="1 4">Belongs to the phosphatase 2A regulatory subunit B family.</text>
</comment>
<keyword evidence="6" id="KW-1185">Reference proteome</keyword>
<gene>
    <name evidence="5" type="ORF">HJG63_015783</name>
</gene>
<dbReference type="InterPro" id="IPR001680">
    <property type="entry name" value="WD40_rpt"/>
</dbReference>
<dbReference type="PROSITE" id="PS01025">
    <property type="entry name" value="PR55_2"/>
    <property type="match status" value="1"/>
</dbReference>
<dbReference type="PROSITE" id="PS01024">
    <property type="entry name" value="PR55_1"/>
    <property type="match status" value="1"/>
</dbReference>
<dbReference type="PRINTS" id="PR00600">
    <property type="entry name" value="PP2APR55"/>
</dbReference>
<evidence type="ECO:0000256" key="2">
    <source>
        <dbReference type="ARBA" id="ARBA00022574"/>
    </source>
</evidence>
<keyword evidence="2 4" id="KW-0853">WD repeat</keyword>
<dbReference type="GO" id="GO:0000159">
    <property type="term" value="C:protein phosphatase type 2A complex"/>
    <property type="evidence" value="ECO:0007669"/>
    <property type="project" value="UniProtKB-UniRule"/>
</dbReference>
<dbReference type="Proteomes" id="UP000593571">
    <property type="component" value="Unassembled WGS sequence"/>
</dbReference>
<dbReference type="AlphaFoldDB" id="A0A7J8E9X4"/>
<reference evidence="5 6" key="1">
    <citation type="journal article" date="2020" name="Nature">
        <title>Six reference-quality genomes reveal evolution of bat adaptations.</title>
        <authorList>
            <person name="Jebb D."/>
            <person name="Huang Z."/>
            <person name="Pippel M."/>
            <person name="Hughes G.M."/>
            <person name="Lavrichenko K."/>
            <person name="Devanna P."/>
            <person name="Winkler S."/>
            <person name="Jermiin L.S."/>
            <person name="Skirmuntt E.C."/>
            <person name="Katzourakis A."/>
            <person name="Burkitt-Gray L."/>
            <person name="Ray D.A."/>
            <person name="Sullivan K.A.M."/>
            <person name="Roscito J.G."/>
            <person name="Kirilenko B.M."/>
            <person name="Davalos L.M."/>
            <person name="Corthals A.P."/>
            <person name="Power M.L."/>
            <person name="Jones G."/>
            <person name="Ransome R.D."/>
            <person name="Dechmann D.K.N."/>
            <person name="Locatelli A.G."/>
            <person name="Puechmaille S.J."/>
            <person name="Fedrigo O."/>
            <person name="Jarvis E.D."/>
            <person name="Hiller M."/>
            <person name="Vernes S.C."/>
            <person name="Myers E.W."/>
            <person name="Teeling E.C."/>
        </authorList>
    </citation>
    <scope>NUCLEOTIDE SEQUENCE [LARGE SCALE GENOMIC DNA]</scope>
    <source>
        <strain evidence="5">MRouAeg1</strain>
        <tissue evidence="5">Muscle</tissue>
    </source>
</reference>
<evidence type="ECO:0000256" key="3">
    <source>
        <dbReference type="ARBA" id="ARBA00022737"/>
    </source>
</evidence>
<evidence type="ECO:0000313" key="5">
    <source>
        <dbReference type="EMBL" id="KAF6432160.1"/>
    </source>
</evidence>
<dbReference type="InterPro" id="IPR015943">
    <property type="entry name" value="WD40/YVTN_repeat-like_dom_sf"/>
</dbReference>
<proteinExistence type="inferred from homology"/>
<organism evidence="5 6">
    <name type="scientific">Rousettus aegyptiacus</name>
    <name type="common">Egyptian fruit bat</name>
    <name type="synonym">Pteropus aegyptiacus</name>
    <dbReference type="NCBI Taxonomy" id="9407"/>
    <lineage>
        <taxon>Eukaryota</taxon>
        <taxon>Metazoa</taxon>
        <taxon>Chordata</taxon>
        <taxon>Craniata</taxon>
        <taxon>Vertebrata</taxon>
        <taxon>Euteleostomi</taxon>
        <taxon>Mammalia</taxon>
        <taxon>Eutheria</taxon>
        <taxon>Laurasiatheria</taxon>
        <taxon>Chiroptera</taxon>
        <taxon>Yinpterochiroptera</taxon>
        <taxon>Pteropodoidea</taxon>
        <taxon>Pteropodidae</taxon>
        <taxon>Rousettinae</taxon>
        <taxon>Rousettus</taxon>
    </lineage>
</organism>
<evidence type="ECO:0000313" key="6">
    <source>
        <dbReference type="Proteomes" id="UP000593571"/>
    </source>
</evidence>
<sequence length="533" mass="60598">MKRDPEGEKNPSPDFWSRWLSWAPPCASRGRVPQWVGGGGRFGVGLLFLVSYTEGEAAGPELSSFAKKKWDMPPRKGPAFEISQIGPTSPSQTLPRLAELKEGQRPSPIADVISTVEFNHTGELLATGDKGGRVVIFQREPESKNAPHSQGEYDVYSTFQSHEPEFDYLKSLEIEEKINKIKWLPQQNAAHSLLSTNDKTIKLWKITERDKRPEGYNLKDEEGKLKDLSTVTSLQVPVLKPMDLMVEVSPRRVFANGHTYHINSISVNSDCETYMSADDLRINLWHLAVTDRSFNIVDIKPANMEDLTEVITASEFHPHHCNLFVYSSSKGSLRLCDMRAAALCDKHAKLFEEPEDPSNRSFFSEITSSVSDVKFSHSGRYMLTRDYLTVKVWDLNMEARPIETYQVHDYLRSKLCSLYENDCIFDKFECAWNGSDSVIMTGAYNNFFRMFDRNTKRDVTLEASRESSKPRAVLKPRRVCVGGKRRRDDVSVDSLDFGKKILHTAWHPAENVIAIAATNNLYIFQDKVNSEMH</sequence>
<dbReference type="Gene3D" id="2.130.10.10">
    <property type="entry name" value="YVTN repeat-like/Quinoprotein amine dehydrogenase"/>
    <property type="match status" value="1"/>
</dbReference>
<evidence type="ECO:0000256" key="1">
    <source>
        <dbReference type="ARBA" id="ARBA00008259"/>
    </source>
</evidence>
<accession>A0A7J8E9X4</accession>
<dbReference type="InterPro" id="IPR018067">
    <property type="entry name" value="PP2A_PR55_CS"/>
</dbReference>
<name>A0A7J8E9X4_ROUAE</name>
<dbReference type="SUPFAM" id="SSF50978">
    <property type="entry name" value="WD40 repeat-like"/>
    <property type="match status" value="1"/>
</dbReference>
<dbReference type="PANTHER" id="PTHR11871">
    <property type="entry name" value="PROTEIN PHOSPHATASE PP2A REGULATORY SUBUNIT B"/>
    <property type="match status" value="1"/>
</dbReference>
<dbReference type="InterPro" id="IPR036322">
    <property type="entry name" value="WD40_repeat_dom_sf"/>
</dbReference>
<protein>
    <recommendedName>
        <fullName evidence="4">Serine/threonine-protein phosphatase 2A 55 kDa regulatory subunit B</fullName>
    </recommendedName>
</protein>
<keyword evidence="3 4" id="KW-0677">Repeat</keyword>
<dbReference type="GO" id="GO:0019888">
    <property type="term" value="F:protein phosphatase regulator activity"/>
    <property type="evidence" value="ECO:0007669"/>
    <property type="project" value="InterPro"/>
</dbReference>
<dbReference type="EMBL" id="JACASE010000010">
    <property type="protein sequence ID" value="KAF6432160.1"/>
    <property type="molecule type" value="Genomic_DNA"/>
</dbReference>
<evidence type="ECO:0000256" key="4">
    <source>
        <dbReference type="RuleBase" id="RU331113"/>
    </source>
</evidence>
<dbReference type="FunFam" id="2.130.10.10:FF:000002">
    <property type="entry name" value="Serine/threonine-protein phosphatase 2A 55 kDa regulatory subunit B"/>
    <property type="match status" value="1"/>
</dbReference>
<comment type="caution">
    <text evidence="5">The sequence shown here is derived from an EMBL/GenBank/DDBJ whole genome shotgun (WGS) entry which is preliminary data.</text>
</comment>
<dbReference type="InterPro" id="IPR000009">
    <property type="entry name" value="PP2A_PR55"/>
</dbReference>